<dbReference type="AlphaFoldDB" id="A0A6M1RPG9"/>
<evidence type="ECO:0000259" key="2">
    <source>
        <dbReference type="Pfam" id="PF03819"/>
    </source>
</evidence>
<comment type="caution">
    <text evidence="3">The sequence shown here is derived from an EMBL/GenBank/DDBJ whole genome shotgun (WGS) entry which is preliminary data.</text>
</comment>
<evidence type="ECO:0000313" key="4">
    <source>
        <dbReference type="Proteomes" id="UP000477311"/>
    </source>
</evidence>
<proteinExistence type="predicted"/>
<dbReference type="EMBL" id="JAAKYA010000053">
    <property type="protein sequence ID" value="NGO39553.1"/>
    <property type="molecule type" value="Genomic_DNA"/>
</dbReference>
<dbReference type="GO" id="GO:0006203">
    <property type="term" value="P:dGTP catabolic process"/>
    <property type="evidence" value="ECO:0007669"/>
    <property type="project" value="TreeGrafter"/>
</dbReference>
<reference evidence="3 4" key="1">
    <citation type="submission" date="2020-02" db="EMBL/GenBank/DDBJ databases">
        <title>Draft genome sequence of Limisphaera ngatamarikiensis NGM72.4T, a thermophilic Verrucomicrobia grouped in subdivision 3.</title>
        <authorList>
            <person name="Carere C.R."/>
            <person name="Steen J."/>
            <person name="Hugenholtz P."/>
            <person name="Stott M.B."/>
        </authorList>
    </citation>
    <scope>NUCLEOTIDE SEQUENCE [LARGE SCALE GENOMIC DNA]</scope>
    <source>
        <strain evidence="3 4">NGM72.4</strain>
    </source>
</reference>
<keyword evidence="4" id="KW-1185">Reference proteome</keyword>
<dbReference type="Proteomes" id="UP000477311">
    <property type="component" value="Unassembled WGS sequence"/>
</dbReference>
<dbReference type="NCBIfam" id="TIGR00444">
    <property type="entry name" value="mazG"/>
    <property type="match status" value="1"/>
</dbReference>
<evidence type="ECO:0000256" key="1">
    <source>
        <dbReference type="SAM" id="MobiDB-lite"/>
    </source>
</evidence>
<feature type="domain" description="NTP pyrophosphohydrolase MazG-like" evidence="2">
    <location>
        <begin position="31"/>
        <end position="104"/>
    </location>
</feature>
<dbReference type="PANTHER" id="PTHR30522:SF0">
    <property type="entry name" value="NUCLEOSIDE TRIPHOSPHATE PYROPHOSPHOHYDROLASE"/>
    <property type="match status" value="1"/>
</dbReference>
<gene>
    <name evidence="3" type="ORF">G4L39_09110</name>
</gene>
<dbReference type="RefSeq" id="WP_165107630.1">
    <property type="nucleotide sequence ID" value="NZ_JAAKYA010000053.1"/>
</dbReference>
<evidence type="ECO:0000313" key="3">
    <source>
        <dbReference type="EMBL" id="NGO39553.1"/>
    </source>
</evidence>
<dbReference type="CDD" id="cd11528">
    <property type="entry name" value="NTP-PPase_MazG_Nterm"/>
    <property type="match status" value="1"/>
</dbReference>
<dbReference type="GO" id="GO:0046052">
    <property type="term" value="P:UTP catabolic process"/>
    <property type="evidence" value="ECO:0007669"/>
    <property type="project" value="TreeGrafter"/>
</dbReference>
<dbReference type="GO" id="GO:0046081">
    <property type="term" value="P:dUTP catabolic process"/>
    <property type="evidence" value="ECO:0007669"/>
    <property type="project" value="TreeGrafter"/>
</dbReference>
<sequence length="273" mass="30939">MRSRKRPAIEELLEVMARLRGPGGCPWDRKQTHRTLRMYAVEEVYELLDAIESGDDEALLEELGDVLLQVVFHAQLARERGAFDFDAVARRITEKLIHRHPHVFGEAAVRDAEEVLARWDELKREEKRQRGRTPDSVFDGIPRHLPALLRATELIKKARKAGLLPDAEPETEHVEAPASADRWTPRRLARQLWALVEVAQAHGWSAEALLRDESRRRETLWRRREHATASRNTSKPSNPRAVGQPPPLPATTGRASSQSPAARGSRRKPGSTT</sequence>
<dbReference type="Pfam" id="PF03819">
    <property type="entry name" value="MazG"/>
    <property type="match status" value="1"/>
</dbReference>
<accession>A0A6M1RPG9</accession>
<feature type="compositionally biased region" description="Basic residues" evidence="1">
    <location>
        <begin position="264"/>
        <end position="273"/>
    </location>
</feature>
<dbReference type="FunFam" id="1.10.287.1080:FF:000001">
    <property type="entry name" value="Nucleoside triphosphate pyrophosphohydrolase"/>
    <property type="match status" value="1"/>
</dbReference>
<dbReference type="PANTHER" id="PTHR30522">
    <property type="entry name" value="NUCLEOSIDE TRIPHOSPHATE PYROPHOSPHOHYDROLASE"/>
    <property type="match status" value="1"/>
</dbReference>
<dbReference type="SUPFAM" id="SSF101386">
    <property type="entry name" value="all-alpha NTP pyrophosphatases"/>
    <property type="match status" value="1"/>
</dbReference>
<dbReference type="GO" id="GO:0046047">
    <property type="term" value="P:TTP catabolic process"/>
    <property type="evidence" value="ECO:0007669"/>
    <property type="project" value="TreeGrafter"/>
</dbReference>
<feature type="region of interest" description="Disordered" evidence="1">
    <location>
        <begin position="221"/>
        <end position="273"/>
    </location>
</feature>
<dbReference type="InterPro" id="IPR004518">
    <property type="entry name" value="MazG-like_dom"/>
</dbReference>
<dbReference type="GO" id="GO:0046061">
    <property type="term" value="P:dATP catabolic process"/>
    <property type="evidence" value="ECO:0007669"/>
    <property type="project" value="TreeGrafter"/>
</dbReference>
<dbReference type="GO" id="GO:0006950">
    <property type="term" value="P:response to stress"/>
    <property type="evidence" value="ECO:0007669"/>
    <property type="project" value="UniProtKB-ARBA"/>
</dbReference>
<organism evidence="3 4">
    <name type="scientific">Limisphaera ngatamarikiensis</name>
    <dbReference type="NCBI Taxonomy" id="1324935"/>
    <lineage>
        <taxon>Bacteria</taxon>
        <taxon>Pseudomonadati</taxon>
        <taxon>Verrucomicrobiota</taxon>
        <taxon>Verrucomicrobiia</taxon>
        <taxon>Limisphaerales</taxon>
        <taxon>Limisphaeraceae</taxon>
        <taxon>Limisphaera</taxon>
    </lineage>
</organism>
<name>A0A6M1RPG9_9BACT</name>
<dbReference type="InterPro" id="IPR048015">
    <property type="entry name" value="NTP-PPase_MazG-like_N"/>
</dbReference>
<dbReference type="Gene3D" id="1.10.287.1080">
    <property type="entry name" value="MazG-like"/>
    <property type="match status" value="2"/>
</dbReference>
<protein>
    <submittedName>
        <fullName evidence="3">MazG family protein</fullName>
    </submittedName>
</protein>
<dbReference type="GO" id="GO:0046076">
    <property type="term" value="P:dTTP catabolic process"/>
    <property type="evidence" value="ECO:0007669"/>
    <property type="project" value="TreeGrafter"/>
</dbReference>
<dbReference type="InterPro" id="IPR011551">
    <property type="entry name" value="NTP_PyrPHydrolase_MazG"/>
</dbReference>
<dbReference type="GO" id="GO:0047429">
    <property type="term" value="F:nucleoside triphosphate diphosphatase activity"/>
    <property type="evidence" value="ECO:0007669"/>
    <property type="project" value="TreeGrafter"/>
</dbReference>